<evidence type="ECO:0000313" key="4">
    <source>
        <dbReference type="Proteomes" id="UP000005380"/>
    </source>
</evidence>
<dbReference type="InParanoid" id="W0DUU8"/>
<dbReference type="AlphaFoldDB" id="W0DUU8"/>
<evidence type="ECO:0000259" key="2">
    <source>
        <dbReference type="Pfam" id="PF24125"/>
    </source>
</evidence>
<dbReference type="InterPro" id="IPR032710">
    <property type="entry name" value="NTF2-like_dom_sf"/>
</dbReference>
<feature type="signal peptide" evidence="1">
    <location>
        <begin position="1"/>
        <end position="23"/>
    </location>
</feature>
<dbReference type="Gene3D" id="1.25.40.10">
    <property type="entry name" value="Tetratricopeptide repeat domain"/>
    <property type="match status" value="1"/>
</dbReference>
<dbReference type="EMBL" id="CP007030">
    <property type="protein sequence ID" value="AHF02375.1"/>
    <property type="molecule type" value="Genomic_DNA"/>
</dbReference>
<reference evidence="3 4" key="1">
    <citation type="submission" date="2013-12" db="EMBL/GenBank/DDBJ databases">
        <authorList>
            <consortium name="DOE Joint Genome Institute"/>
            <person name="Kappler U."/>
            <person name="Huntemann M."/>
            <person name="Han J."/>
            <person name="Chen A."/>
            <person name="Kyrpides N."/>
            <person name="Mavromatis K."/>
            <person name="Markowitz V."/>
            <person name="Palaniappan K."/>
            <person name="Ivanova N."/>
            <person name="Schaumberg A."/>
            <person name="Pati A."/>
            <person name="Liolios K."/>
            <person name="Nordberg H.P."/>
            <person name="Cantor M.N."/>
            <person name="Hua S.X."/>
            <person name="Woyke T."/>
        </authorList>
    </citation>
    <scope>NUCLEOTIDE SEQUENCE [LARGE SCALE GENOMIC DNA]</scope>
    <source>
        <strain evidence="4">AL2</strain>
    </source>
</reference>
<dbReference type="HOGENOM" id="CLU_921138_0_0_6"/>
<dbReference type="SUPFAM" id="SSF48452">
    <property type="entry name" value="TPR-like"/>
    <property type="match status" value="1"/>
</dbReference>
<dbReference type="Pfam" id="PF24125">
    <property type="entry name" value="Cds6_C"/>
    <property type="match status" value="1"/>
</dbReference>
<dbReference type="SUPFAM" id="SSF54427">
    <property type="entry name" value="NTF2-like"/>
    <property type="match status" value="1"/>
</dbReference>
<sequence length="302" mass="34687">MKSFAIKFLSIVSVAFAISPAFASLASTDEEAANRVLVIERHIIDGEFDLALSKLENDQITVFHQQYLRGWMFVKQQQYAQAKEIWLPLWELHQDKLELGNNLAAVLIALGEYDFAKRVLETSLQQDQDIASALGNLNNLYSFLAQQAYASIFRRIEATPPKATWLHLTAQTATFTPPQIVIADQSDIGPDVMRALVSWRQAWSNQQVDNYLKAYSERFIPANGQSLQDWRRARQRNVSRPSFIDVQLEDIRIMPINDQLARVEFLQNYRSNVISSRTNKVLLFENNGQDWQIIQEIVLNED</sequence>
<proteinExistence type="predicted"/>
<dbReference type="RefSeq" id="WP_006460851.1">
    <property type="nucleotide sequence ID" value="NZ_CP007030.1"/>
</dbReference>
<feature type="chain" id="PRO_5004787266" description="Cds6 C-terminal domain-containing protein" evidence="1">
    <location>
        <begin position="24"/>
        <end position="302"/>
    </location>
</feature>
<organism evidence="3 4">
    <name type="scientific">Thiomicrospira aerophila AL3</name>
    <dbReference type="NCBI Taxonomy" id="717772"/>
    <lineage>
        <taxon>Bacteria</taxon>
        <taxon>Pseudomonadati</taxon>
        <taxon>Pseudomonadota</taxon>
        <taxon>Gammaproteobacteria</taxon>
        <taxon>Thiotrichales</taxon>
        <taxon>Piscirickettsiaceae</taxon>
        <taxon>Thiomicrospira</taxon>
    </lineage>
</organism>
<dbReference type="InterPro" id="IPR011990">
    <property type="entry name" value="TPR-like_helical_dom_sf"/>
</dbReference>
<dbReference type="Gene3D" id="3.10.450.50">
    <property type="match status" value="1"/>
</dbReference>
<evidence type="ECO:0000313" key="3">
    <source>
        <dbReference type="EMBL" id="AHF02375.1"/>
    </source>
</evidence>
<evidence type="ECO:0000256" key="1">
    <source>
        <dbReference type="SAM" id="SignalP"/>
    </source>
</evidence>
<gene>
    <name evidence="3" type="ORF">THIAE_09180</name>
</gene>
<accession>W0DUU8</accession>
<dbReference type="InterPro" id="IPR056203">
    <property type="entry name" value="Cds6_C"/>
</dbReference>
<keyword evidence="4" id="KW-1185">Reference proteome</keyword>
<dbReference type="OrthoDB" id="5611773at2"/>
<name>W0DUU8_9GAMM</name>
<feature type="domain" description="Cds6 C-terminal" evidence="2">
    <location>
        <begin position="192"/>
        <end position="296"/>
    </location>
</feature>
<keyword evidence="1" id="KW-0732">Signal</keyword>
<dbReference type="STRING" id="717772.THIAE_09180"/>
<protein>
    <recommendedName>
        <fullName evidence="2">Cds6 C-terminal domain-containing protein</fullName>
    </recommendedName>
</protein>
<dbReference type="eggNOG" id="COG4319">
    <property type="taxonomic scope" value="Bacteria"/>
</dbReference>
<dbReference type="Proteomes" id="UP000005380">
    <property type="component" value="Chromosome"/>
</dbReference>
<dbReference type="KEGG" id="tao:THIAE_09180"/>